<proteinExistence type="predicted"/>
<keyword evidence="6" id="KW-1185">Reference proteome</keyword>
<feature type="region of interest" description="Disordered" evidence="2">
    <location>
        <begin position="260"/>
        <end position="464"/>
    </location>
</feature>
<evidence type="ECO:0000256" key="2">
    <source>
        <dbReference type="SAM" id="MobiDB-lite"/>
    </source>
</evidence>
<evidence type="ECO:0000313" key="6">
    <source>
        <dbReference type="Proteomes" id="UP001634394"/>
    </source>
</evidence>
<feature type="compositionally biased region" description="Polar residues" evidence="2">
    <location>
        <begin position="301"/>
        <end position="317"/>
    </location>
</feature>
<feature type="transmembrane region" description="Helical" evidence="3">
    <location>
        <begin position="84"/>
        <end position="102"/>
    </location>
</feature>
<dbReference type="SUPFAM" id="SSF103473">
    <property type="entry name" value="MFS general substrate transporter"/>
    <property type="match status" value="1"/>
</dbReference>
<keyword evidence="3" id="KW-0812">Transmembrane</keyword>
<dbReference type="InterPro" id="IPR011701">
    <property type="entry name" value="MFS"/>
</dbReference>
<feature type="transmembrane region" description="Helical" evidence="3">
    <location>
        <begin position="624"/>
        <end position="646"/>
    </location>
</feature>
<sequence>MAGTSTSPLPPDGGWGWMIVFGTFMVHFVLDGIFYSFGILFAEFIDYFHTSQSETSLVVSLAMGIPFLIGPFASILTNIFGSRIVMISGSLVLASGFLLTIFTPNLYFMYFSLGILAGFGYGMIFLPAIVLINQYFQKRRSFAVGIAASGTGIGTFAFSPLIKILVDIYSWKGAVLILSGVFLNCAVFGALFRPLRNLKKNKNLTAFSGKSSKGSSDIVDPDNGTIAFPKKKNVSVKYSDETANDVTEDDLDKLDTISLSDYNTSSGQEHHLAGDKKKRTPSYSDEQSEGISMDELERLDNTSLNNCNRSPARQNGASKVAKQSDKEKKKTEWSSKKYVNDSSHSDDEDVHCLGDAVMSQQKTFLPDETKDQSNRNNSNQTGQKKDKSSKPCDQDDCHIKAAHQNFNRDQTSNEAEKYDEDELEPQAKDSFSQLLDEDKTDEDKTDKDMTVSPLNKSESDSNGQDEPLVLCRCLTLSPQNAKELRSVFQLSLMKDSGFVIFLLSYMLYGLGYYVPYVYLPVYAESVGIDIDLAAWTISAAGIANTIGRVMFGFLSDLPCVNRLYLYSAAVVICGVASTLIPLLDSFPLLVTYACIFGAFSGVTITLTSVVLVDLVGIDLLSEAFGISNMVAGVTSLAGPPLAGWIFDETKSYTISFLMTGIAIAVSGLILFIIPCVQKRQRKRKEQHNGPSLSAVKI</sequence>
<dbReference type="PROSITE" id="PS50850">
    <property type="entry name" value="MFS"/>
    <property type="match status" value="1"/>
</dbReference>
<feature type="transmembrane region" description="Helical" evidence="3">
    <location>
        <begin position="532"/>
        <end position="551"/>
    </location>
</feature>
<dbReference type="Gene3D" id="1.20.1250.20">
    <property type="entry name" value="MFS general substrate transporter like domains"/>
    <property type="match status" value="2"/>
</dbReference>
<dbReference type="InterPro" id="IPR050327">
    <property type="entry name" value="Proton-linked_MCT"/>
</dbReference>
<organism evidence="5 6">
    <name type="scientific">Sinanodonta woodiana</name>
    <name type="common">Chinese pond mussel</name>
    <name type="synonym">Anodonta woodiana</name>
    <dbReference type="NCBI Taxonomy" id="1069815"/>
    <lineage>
        <taxon>Eukaryota</taxon>
        <taxon>Metazoa</taxon>
        <taxon>Spiralia</taxon>
        <taxon>Lophotrochozoa</taxon>
        <taxon>Mollusca</taxon>
        <taxon>Bivalvia</taxon>
        <taxon>Autobranchia</taxon>
        <taxon>Heteroconchia</taxon>
        <taxon>Palaeoheterodonta</taxon>
        <taxon>Unionida</taxon>
        <taxon>Unionoidea</taxon>
        <taxon>Unionidae</taxon>
        <taxon>Unioninae</taxon>
        <taxon>Sinanodonta</taxon>
    </lineage>
</organism>
<feature type="transmembrane region" description="Helical" evidence="3">
    <location>
        <begin position="168"/>
        <end position="192"/>
    </location>
</feature>
<dbReference type="Proteomes" id="UP001634394">
    <property type="component" value="Unassembled WGS sequence"/>
</dbReference>
<dbReference type="PANTHER" id="PTHR11360">
    <property type="entry name" value="MONOCARBOXYLATE TRANSPORTER"/>
    <property type="match status" value="1"/>
</dbReference>
<feature type="transmembrane region" description="Helical" evidence="3">
    <location>
        <begin position="589"/>
        <end position="612"/>
    </location>
</feature>
<feature type="domain" description="Major facilitator superfamily (MFS) profile" evidence="4">
    <location>
        <begin position="497"/>
        <end position="697"/>
    </location>
</feature>
<feature type="transmembrane region" description="Helical" evidence="3">
    <location>
        <begin position="563"/>
        <end position="583"/>
    </location>
</feature>
<dbReference type="InterPro" id="IPR020846">
    <property type="entry name" value="MFS_dom"/>
</dbReference>
<feature type="transmembrane region" description="Helical" evidence="3">
    <location>
        <begin position="108"/>
        <end position="130"/>
    </location>
</feature>
<feature type="transmembrane region" description="Helical" evidence="3">
    <location>
        <begin position="57"/>
        <end position="77"/>
    </location>
</feature>
<feature type="transmembrane region" description="Helical" evidence="3">
    <location>
        <begin position="142"/>
        <end position="162"/>
    </location>
</feature>
<evidence type="ECO:0000313" key="5">
    <source>
        <dbReference type="EMBL" id="KAL3847025.1"/>
    </source>
</evidence>
<feature type="compositionally biased region" description="Polar residues" evidence="2">
    <location>
        <begin position="452"/>
        <end position="464"/>
    </location>
</feature>
<dbReference type="CDD" id="cd17352">
    <property type="entry name" value="MFS_MCT_SLC16"/>
    <property type="match status" value="1"/>
</dbReference>
<dbReference type="EMBL" id="JBJQND010000016">
    <property type="protein sequence ID" value="KAL3847025.1"/>
    <property type="molecule type" value="Genomic_DNA"/>
</dbReference>
<feature type="transmembrane region" description="Helical" evidence="3">
    <location>
        <begin position="498"/>
        <end position="520"/>
    </location>
</feature>
<feature type="transmembrane region" description="Helical" evidence="3">
    <location>
        <begin position="15"/>
        <end position="37"/>
    </location>
</feature>
<dbReference type="Pfam" id="PF07690">
    <property type="entry name" value="MFS_1"/>
    <property type="match status" value="2"/>
</dbReference>
<keyword evidence="3" id="KW-1133">Transmembrane helix</keyword>
<accession>A0ABD3UCA4</accession>
<feature type="compositionally biased region" description="Basic and acidic residues" evidence="2">
    <location>
        <begin position="383"/>
        <end position="399"/>
    </location>
</feature>
<feature type="transmembrane region" description="Helical" evidence="3">
    <location>
        <begin position="652"/>
        <end position="676"/>
    </location>
</feature>
<keyword evidence="3" id="KW-0472">Membrane</keyword>
<dbReference type="GO" id="GO:0016020">
    <property type="term" value="C:membrane"/>
    <property type="evidence" value="ECO:0007669"/>
    <property type="project" value="UniProtKB-SubCell"/>
</dbReference>
<feature type="compositionally biased region" description="Polar residues" evidence="2">
    <location>
        <begin position="404"/>
        <end position="413"/>
    </location>
</feature>
<dbReference type="AlphaFoldDB" id="A0ABD3UCA4"/>
<evidence type="ECO:0000256" key="3">
    <source>
        <dbReference type="SAM" id="Phobius"/>
    </source>
</evidence>
<reference evidence="5 6" key="1">
    <citation type="submission" date="2024-11" db="EMBL/GenBank/DDBJ databases">
        <title>Chromosome-level genome assembly of the freshwater bivalve Anodonta woodiana.</title>
        <authorList>
            <person name="Chen X."/>
        </authorList>
    </citation>
    <scope>NUCLEOTIDE SEQUENCE [LARGE SCALE GENOMIC DNA]</scope>
    <source>
        <strain evidence="5">MN2024</strain>
        <tissue evidence="5">Gills</tissue>
    </source>
</reference>
<evidence type="ECO:0000256" key="1">
    <source>
        <dbReference type="ARBA" id="ARBA00004141"/>
    </source>
</evidence>
<dbReference type="PANTHER" id="PTHR11360:SF284">
    <property type="entry name" value="EG:103B4.3 PROTEIN-RELATED"/>
    <property type="match status" value="1"/>
</dbReference>
<protein>
    <recommendedName>
        <fullName evidence="4">Major facilitator superfamily (MFS) profile domain-containing protein</fullName>
    </recommendedName>
</protein>
<comment type="subcellular location">
    <subcellularLocation>
        <location evidence="1">Membrane</location>
        <topology evidence="1">Multi-pass membrane protein</topology>
    </subcellularLocation>
</comment>
<evidence type="ECO:0000259" key="4">
    <source>
        <dbReference type="PROSITE" id="PS50850"/>
    </source>
</evidence>
<feature type="compositionally biased region" description="Basic and acidic residues" evidence="2">
    <location>
        <begin position="322"/>
        <end position="345"/>
    </location>
</feature>
<dbReference type="InterPro" id="IPR036259">
    <property type="entry name" value="MFS_trans_sf"/>
</dbReference>
<name>A0ABD3UCA4_SINWO</name>
<gene>
    <name evidence="5" type="ORF">ACJMK2_017961</name>
</gene>
<comment type="caution">
    <text evidence="5">The sequence shown here is derived from an EMBL/GenBank/DDBJ whole genome shotgun (WGS) entry which is preliminary data.</text>
</comment>